<comment type="similarity">
    <text evidence="1">Belongs to the eukaryotic-type primase large subunit family.</text>
</comment>
<dbReference type="KEGG" id="sazo:D1868_05090"/>
<keyword evidence="1" id="KW-0408">Iron</keyword>
<sequence>MSFELALIDYSKYPFLKSLEDELKKYGNSITIKDLLIISKEKLDEAKNRIENIMKEKLNVPYSQLHGDTVLTFYLSLLILSALGSKILTEKFVENEVSVFKSQLMMERPDVVVEIAKMLGINVNTDEIELREYQGKKIRSIRLPFAINFVEYLKYSKELRKKDEKFSLRKHVLQKGNVYLDKSELVDLITYRIRERIMNIIKQIQLTDVPEEIKKLADEIKGRKTPPCIMELMKRKENLTQEEKKILLTYMIDIGADTRDFAPEEIVKEIKKNRVIVYSCERIKELSLCVSNCGVKNPLQLYYGKLL</sequence>
<name>A0A650CNL0_9CREN</name>
<dbReference type="GeneID" id="42798422"/>
<dbReference type="GO" id="GO:1990077">
    <property type="term" value="C:primosome complex"/>
    <property type="evidence" value="ECO:0007669"/>
    <property type="project" value="UniProtKB-KW"/>
</dbReference>
<evidence type="ECO:0000256" key="1">
    <source>
        <dbReference type="HAMAP-Rule" id="MF_00701"/>
    </source>
</evidence>
<keyword evidence="1" id="KW-0004">4Fe-4S</keyword>
<evidence type="ECO:0000313" key="3">
    <source>
        <dbReference type="Proteomes" id="UP000423396"/>
    </source>
</evidence>
<reference evidence="2 3" key="1">
    <citation type="submission" date="2019-10" db="EMBL/GenBank/DDBJ databases">
        <title>Genome Sequences from Six Type Strain Members of the Archaeal Family Sulfolobaceae: Acidianus ambivalens, Acidianus infernus, Metallosphaera prunae, Stygiolobus azoricus, Sulfolobus metallicus, and Sulfurisphaera ohwakuensis.</title>
        <authorList>
            <person name="Counts J.A."/>
            <person name="Kelly R.M."/>
        </authorList>
    </citation>
    <scope>NUCLEOTIDE SEQUENCE [LARGE SCALE GENOMIC DNA]</scope>
    <source>
        <strain evidence="2 3">FC6</strain>
    </source>
</reference>
<dbReference type="HAMAP" id="MF_00701">
    <property type="entry name" value="DNA_primase_lrg_arc"/>
    <property type="match status" value="1"/>
</dbReference>
<dbReference type="InterPro" id="IPR023642">
    <property type="entry name" value="DNA_primase_lsu_PriL"/>
</dbReference>
<keyword evidence="3" id="KW-1185">Reference proteome</keyword>
<organism evidence="2 3">
    <name type="scientific">Stygiolobus azoricus</name>
    <dbReference type="NCBI Taxonomy" id="41675"/>
    <lineage>
        <taxon>Archaea</taxon>
        <taxon>Thermoproteota</taxon>
        <taxon>Thermoprotei</taxon>
        <taxon>Sulfolobales</taxon>
        <taxon>Sulfolobaceae</taxon>
        <taxon>Stygiolobus</taxon>
    </lineage>
</organism>
<gene>
    <name evidence="1" type="primary">priL</name>
    <name evidence="2" type="ORF">D1868_05090</name>
</gene>
<evidence type="ECO:0000313" key="2">
    <source>
        <dbReference type="EMBL" id="QGR19419.1"/>
    </source>
</evidence>
<dbReference type="CDD" id="cd06560">
    <property type="entry name" value="PriL"/>
    <property type="match status" value="1"/>
</dbReference>
<dbReference type="AlphaFoldDB" id="A0A650CNL0"/>
<keyword evidence="1" id="KW-0479">Metal-binding</keyword>
<dbReference type="GO" id="GO:0046872">
    <property type="term" value="F:metal ion binding"/>
    <property type="evidence" value="ECO:0007669"/>
    <property type="project" value="UniProtKB-KW"/>
</dbReference>
<dbReference type="RefSeq" id="WP_156006171.1">
    <property type="nucleotide sequence ID" value="NZ_CP045483.1"/>
</dbReference>
<feature type="binding site" evidence="1">
    <location>
        <position position="289"/>
    </location>
    <ligand>
        <name>[4Fe-4S] cluster</name>
        <dbReference type="ChEBI" id="CHEBI:49883"/>
    </ligand>
</feature>
<dbReference type="GO" id="GO:0006269">
    <property type="term" value="P:DNA replication, synthesis of primer"/>
    <property type="evidence" value="ECO:0007669"/>
    <property type="project" value="UniProtKB-UniRule"/>
</dbReference>
<protein>
    <recommendedName>
        <fullName evidence="1">DNA primase large subunit PriL</fullName>
    </recommendedName>
</protein>
<dbReference type="OrthoDB" id="46081at2157"/>
<feature type="binding site" evidence="1">
    <location>
        <position position="293"/>
    </location>
    <ligand>
        <name>[4Fe-4S] cluster</name>
        <dbReference type="ChEBI" id="CHEBI:49883"/>
    </ligand>
</feature>
<dbReference type="GO" id="GO:0051539">
    <property type="term" value="F:4 iron, 4 sulfur cluster binding"/>
    <property type="evidence" value="ECO:0007669"/>
    <property type="project" value="UniProtKB-UniRule"/>
</dbReference>
<dbReference type="EMBL" id="CP045483">
    <property type="protein sequence ID" value="QGR19419.1"/>
    <property type="molecule type" value="Genomic_DNA"/>
</dbReference>
<dbReference type="SUPFAM" id="SSF140914">
    <property type="entry name" value="PriB N-terminal domain-like"/>
    <property type="match status" value="1"/>
</dbReference>
<feature type="binding site" evidence="1">
    <location>
        <position position="280"/>
    </location>
    <ligand>
        <name>[4Fe-4S] cluster</name>
        <dbReference type="ChEBI" id="CHEBI:49883"/>
    </ligand>
</feature>
<proteinExistence type="inferred from homology"/>
<comment type="cofactor">
    <cofactor evidence="1">
        <name>[4Fe-4S] cluster</name>
        <dbReference type="ChEBI" id="CHEBI:49883"/>
    </cofactor>
    <text evidence="1">Binds 1 [4Fe-4S] cluster.</text>
</comment>
<keyword evidence="1" id="KW-0235">DNA replication</keyword>
<keyword evidence="1" id="KW-0639">Primosome</keyword>
<dbReference type="Pfam" id="PF26466">
    <property type="entry name" value="DNA_primase_lrg_N"/>
    <property type="match status" value="1"/>
</dbReference>
<keyword evidence="1" id="KW-0411">Iron-sulfur</keyword>
<feature type="binding site" evidence="1">
    <location>
        <position position="228"/>
    </location>
    <ligand>
        <name>[4Fe-4S] cluster</name>
        <dbReference type="ChEBI" id="CHEBI:49883"/>
    </ligand>
</feature>
<dbReference type="Proteomes" id="UP000423396">
    <property type="component" value="Chromosome"/>
</dbReference>
<comment type="subunit">
    <text evidence="1">Heterodimer of a small subunit (PriS) and a large subunit (PriL).</text>
</comment>
<dbReference type="GO" id="GO:0003899">
    <property type="term" value="F:DNA-directed RNA polymerase activity"/>
    <property type="evidence" value="ECO:0007669"/>
    <property type="project" value="InterPro"/>
</dbReference>
<accession>A0A650CNL0</accession>
<comment type="function">
    <text evidence="1">Regulatory subunit of DNA primase, an RNA polymerase that catalyzes the synthesis of short RNA molecules used as primers for DNA polymerase during DNA replication. Stabilizes and modulates the activity of the small subunit, increasing the rate of DNA synthesis, and conferring RNA synthesis capability. The DNA polymerase activity may enable DNA primase to also catalyze primer extension after primer synthesis. May also play a role in DNA repair.</text>
</comment>